<comment type="caution">
    <text evidence="4">The sequence shown here is derived from an EMBL/GenBank/DDBJ whole genome shotgun (WGS) entry which is preliminary data.</text>
</comment>
<proteinExistence type="predicted"/>
<evidence type="ECO:0000256" key="2">
    <source>
        <dbReference type="ARBA" id="ARBA00023315"/>
    </source>
</evidence>
<dbReference type="Gene3D" id="3.40.630.30">
    <property type="match status" value="1"/>
</dbReference>
<dbReference type="CDD" id="cd04301">
    <property type="entry name" value="NAT_SF"/>
    <property type="match status" value="1"/>
</dbReference>
<reference evidence="5" key="1">
    <citation type="journal article" date="2019" name="Int. J. Syst. Evol. Microbiol.">
        <title>The Global Catalogue of Microorganisms (GCM) 10K type strain sequencing project: providing services to taxonomists for standard genome sequencing and annotation.</title>
        <authorList>
            <consortium name="The Broad Institute Genomics Platform"/>
            <consortium name="The Broad Institute Genome Sequencing Center for Infectious Disease"/>
            <person name="Wu L."/>
            <person name="Ma J."/>
        </authorList>
    </citation>
    <scope>NUCLEOTIDE SEQUENCE [LARGE SCALE GENOMIC DNA]</scope>
    <source>
        <strain evidence="5">NBRC 103632</strain>
    </source>
</reference>
<dbReference type="RefSeq" id="WP_380803315.1">
    <property type="nucleotide sequence ID" value="NZ_JBHSFZ010000008.1"/>
</dbReference>
<protein>
    <submittedName>
        <fullName evidence="4">GNAT family N-acetyltransferase</fullName>
    </submittedName>
</protein>
<dbReference type="InterPro" id="IPR000182">
    <property type="entry name" value="GNAT_dom"/>
</dbReference>
<dbReference type="InterPro" id="IPR050832">
    <property type="entry name" value="Bact_Acetyltransf"/>
</dbReference>
<gene>
    <name evidence="4" type="ORF">ACFO3E_06560</name>
</gene>
<dbReference type="InterPro" id="IPR016181">
    <property type="entry name" value="Acyl_CoA_acyltransferase"/>
</dbReference>
<evidence type="ECO:0000259" key="3">
    <source>
        <dbReference type="PROSITE" id="PS51186"/>
    </source>
</evidence>
<dbReference type="Pfam" id="PF00583">
    <property type="entry name" value="Acetyltransf_1"/>
    <property type="match status" value="1"/>
</dbReference>
<sequence>MIRHWGRKPGERVDTVTPIHWREAVPGDTSALSLLGGATFLTSFAHDHPGPALLAHIRTAHAESYYRAALDEPTQLLLIGETPLGAPVGYAMLTPPDLPVPTTERDDVEIKRIYLLGPWQGGGRGDQLMDLLADHARQRGAERMLLAVYPQNDRARRFYARHGFHEIGETTFMVGDMPFRDLIYARTL</sequence>
<accession>A0ABV9EWN3</accession>
<keyword evidence="1" id="KW-0808">Transferase</keyword>
<dbReference type="EMBL" id="JBHSFZ010000008">
    <property type="protein sequence ID" value="MFC4593853.1"/>
    <property type="molecule type" value="Genomic_DNA"/>
</dbReference>
<keyword evidence="5" id="KW-1185">Reference proteome</keyword>
<evidence type="ECO:0000313" key="4">
    <source>
        <dbReference type="EMBL" id="MFC4593853.1"/>
    </source>
</evidence>
<feature type="domain" description="N-acetyltransferase" evidence="3">
    <location>
        <begin position="19"/>
        <end position="188"/>
    </location>
</feature>
<dbReference type="PANTHER" id="PTHR43877">
    <property type="entry name" value="AMINOALKYLPHOSPHONATE N-ACETYLTRANSFERASE-RELATED-RELATED"/>
    <property type="match status" value="1"/>
</dbReference>
<name>A0ABV9EWN3_9SPHN</name>
<keyword evidence="2" id="KW-0012">Acyltransferase</keyword>
<dbReference type="SUPFAM" id="SSF55729">
    <property type="entry name" value="Acyl-CoA N-acyltransferases (Nat)"/>
    <property type="match status" value="1"/>
</dbReference>
<evidence type="ECO:0000256" key="1">
    <source>
        <dbReference type="ARBA" id="ARBA00022679"/>
    </source>
</evidence>
<dbReference type="Proteomes" id="UP001595957">
    <property type="component" value="Unassembled WGS sequence"/>
</dbReference>
<organism evidence="4 5">
    <name type="scientific">Sphingobium tyrosinilyticum</name>
    <dbReference type="NCBI Taxonomy" id="2715436"/>
    <lineage>
        <taxon>Bacteria</taxon>
        <taxon>Pseudomonadati</taxon>
        <taxon>Pseudomonadota</taxon>
        <taxon>Alphaproteobacteria</taxon>
        <taxon>Sphingomonadales</taxon>
        <taxon>Sphingomonadaceae</taxon>
        <taxon>Sphingobium</taxon>
    </lineage>
</organism>
<evidence type="ECO:0000313" key="5">
    <source>
        <dbReference type="Proteomes" id="UP001595957"/>
    </source>
</evidence>
<dbReference type="PROSITE" id="PS51186">
    <property type="entry name" value="GNAT"/>
    <property type="match status" value="1"/>
</dbReference>